<dbReference type="RefSeq" id="WP_089965199.1">
    <property type="nucleotide sequence ID" value="NZ_FOCQ01000002.1"/>
</dbReference>
<dbReference type="InterPro" id="IPR000192">
    <property type="entry name" value="Aminotrans_V_dom"/>
</dbReference>
<evidence type="ECO:0000256" key="5">
    <source>
        <dbReference type="ARBA" id="ARBA00050776"/>
    </source>
</evidence>
<dbReference type="Gene3D" id="3.90.1150.10">
    <property type="entry name" value="Aspartate Aminotransferase, domain 1"/>
    <property type="match status" value="1"/>
</dbReference>
<dbReference type="EMBL" id="FOCQ01000002">
    <property type="protein sequence ID" value="SEM83044.1"/>
    <property type="molecule type" value="Genomic_DNA"/>
</dbReference>
<evidence type="ECO:0000313" key="7">
    <source>
        <dbReference type="EMBL" id="SEM83044.1"/>
    </source>
</evidence>
<dbReference type="InterPro" id="IPR010969">
    <property type="entry name" value="Cys_dSase-rel_unknwn_funct"/>
</dbReference>
<dbReference type="NCBIfam" id="TIGR01977">
    <property type="entry name" value="am_tr_V_EF2568"/>
    <property type="match status" value="1"/>
</dbReference>
<dbReference type="Gene3D" id="3.40.640.10">
    <property type="entry name" value="Type I PLP-dependent aspartate aminotransferase-like (Major domain)"/>
    <property type="match status" value="1"/>
</dbReference>
<dbReference type="GO" id="GO:0031071">
    <property type="term" value="F:cysteine desulfurase activity"/>
    <property type="evidence" value="ECO:0007669"/>
    <property type="project" value="UniProtKB-EC"/>
</dbReference>
<protein>
    <recommendedName>
        <fullName evidence="3">cysteine desulfurase</fullName>
        <ecNumber evidence="3">2.8.1.7</ecNumber>
    </recommendedName>
</protein>
<dbReference type="AlphaFoldDB" id="A0A1H8BLM1"/>
<dbReference type="PANTHER" id="PTHR43586">
    <property type="entry name" value="CYSTEINE DESULFURASE"/>
    <property type="match status" value="1"/>
</dbReference>
<dbReference type="InterPro" id="IPR015424">
    <property type="entry name" value="PyrdxlP-dep_Trfase"/>
</dbReference>
<dbReference type="PIRSF" id="PIRSF005572">
    <property type="entry name" value="NifS"/>
    <property type="match status" value="1"/>
</dbReference>
<dbReference type="InterPro" id="IPR016454">
    <property type="entry name" value="Cysteine_dSase"/>
</dbReference>
<evidence type="ECO:0000259" key="6">
    <source>
        <dbReference type="Pfam" id="PF00266"/>
    </source>
</evidence>
<dbReference type="InterPro" id="IPR015422">
    <property type="entry name" value="PyrdxlP-dep_Trfase_small"/>
</dbReference>
<dbReference type="EC" id="2.8.1.7" evidence="3"/>
<evidence type="ECO:0000256" key="4">
    <source>
        <dbReference type="ARBA" id="ARBA00022898"/>
    </source>
</evidence>
<feature type="domain" description="Aminotransferase class V" evidence="6">
    <location>
        <begin position="2"/>
        <end position="367"/>
    </location>
</feature>
<keyword evidence="4" id="KW-0663">Pyridoxal phosphate</keyword>
<dbReference type="Proteomes" id="UP000199695">
    <property type="component" value="Unassembled WGS sequence"/>
</dbReference>
<dbReference type="OrthoDB" id="9804366at2"/>
<dbReference type="PANTHER" id="PTHR43586:SF4">
    <property type="entry name" value="ISOPENICILLIN N EPIMERASE"/>
    <property type="match status" value="1"/>
</dbReference>
<dbReference type="STRING" id="1173111.SAMN05444955_102221"/>
<dbReference type="SUPFAM" id="SSF53383">
    <property type="entry name" value="PLP-dependent transferases"/>
    <property type="match status" value="1"/>
</dbReference>
<proteinExistence type="inferred from homology"/>
<name>A0A1H8BLM1_9BACL</name>
<comment type="similarity">
    <text evidence="2">Belongs to the class-V pyridoxal-phosphate-dependent aminotransferase family. Csd subfamily.</text>
</comment>
<sequence>MIYLDNAASTWPKPEGVADAVKKAIVEYGANPGRGGHRLAVQAEQAISGTRHKLAQLLGVRDPGNLLFCLNTTHALNLALKGLLREGDHLILTGWEHNAVARPVEWLKRHRSVQVTIICPDEQAGWAKQVEEQIRANTRLIVTIHGSNVIGEILPIADIGEVARKHGIFYLVDAAQTAGLLPIRLDDLPVDLLAFPGHKGLYGPQGTGGLYASPDVPLVPIIQGGTGNRSEELEHPGERPVGFESGTPNTPGIAGLGAGVEFVLQTGIEKIYHHEMELIRQLWEGLTRIEGVRLVHPKPPVLPILSFNIDGVDGNEAATILDQHYHIAVRAGFHCAALAHRSLKTADRGAVRVSPGYFNTSEEIDQFIQAVREIAEAFRGFSHAW</sequence>
<reference evidence="7 8" key="1">
    <citation type="submission" date="2016-10" db="EMBL/GenBank/DDBJ databases">
        <authorList>
            <person name="de Groot N.N."/>
        </authorList>
    </citation>
    <scope>NUCLEOTIDE SEQUENCE [LARGE SCALE GENOMIC DNA]</scope>
    <source>
        <strain evidence="7 8">DSM 46701</strain>
    </source>
</reference>
<evidence type="ECO:0000256" key="3">
    <source>
        <dbReference type="ARBA" id="ARBA00012239"/>
    </source>
</evidence>
<evidence type="ECO:0000256" key="2">
    <source>
        <dbReference type="ARBA" id="ARBA00010447"/>
    </source>
</evidence>
<comment type="cofactor">
    <cofactor evidence="1">
        <name>pyridoxal 5'-phosphate</name>
        <dbReference type="ChEBI" id="CHEBI:597326"/>
    </cofactor>
</comment>
<dbReference type="InterPro" id="IPR015421">
    <property type="entry name" value="PyrdxlP-dep_Trfase_major"/>
</dbReference>
<evidence type="ECO:0000313" key="8">
    <source>
        <dbReference type="Proteomes" id="UP000199695"/>
    </source>
</evidence>
<organism evidence="7 8">
    <name type="scientific">Lihuaxuella thermophila</name>
    <dbReference type="NCBI Taxonomy" id="1173111"/>
    <lineage>
        <taxon>Bacteria</taxon>
        <taxon>Bacillati</taxon>
        <taxon>Bacillota</taxon>
        <taxon>Bacilli</taxon>
        <taxon>Bacillales</taxon>
        <taxon>Thermoactinomycetaceae</taxon>
        <taxon>Lihuaxuella</taxon>
    </lineage>
</organism>
<accession>A0A1H8BLM1</accession>
<comment type="catalytic activity">
    <reaction evidence="5">
        <text>(sulfur carrier)-H + L-cysteine = (sulfur carrier)-SH + L-alanine</text>
        <dbReference type="Rhea" id="RHEA:43892"/>
        <dbReference type="Rhea" id="RHEA-COMP:14737"/>
        <dbReference type="Rhea" id="RHEA-COMP:14739"/>
        <dbReference type="ChEBI" id="CHEBI:29917"/>
        <dbReference type="ChEBI" id="CHEBI:35235"/>
        <dbReference type="ChEBI" id="CHEBI:57972"/>
        <dbReference type="ChEBI" id="CHEBI:64428"/>
        <dbReference type="EC" id="2.8.1.7"/>
    </reaction>
</comment>
<evidence type="ECO:0000256" key="1">
    <source>
        <dbReference type="ARBA" id="ARBA00001933"/>
    </source>
</evidence>
<dbReference type="Pfam" id="PF00266">
    <property type="entry name" value="Aminotran_5"/>
    <property type="match status" value="1"/>
</dbReference>
<keyword evidence="8" id="KW-1185">Reference proteome</keyword>
<gene>
    <name evidence="7" type="ORF">SAMN05444955_102221</name>
</gene>